<proteinExistence type="predicted"/>
<evidence type="ECO:0000313" key="1">
    <source>
        <dbReference type="EMBL" id="CAE8624347.1"/>
    </source>
</evidence>
<organism evidence="1 2">
    <name type="scientific">Polarella glacialis</name>
    <name type="common">Dinoflagellate</name>
    <dbReference type="NCBI Taxonomy" id="89957"/>
    <lineage>
        <taxon>Eukaryota</taxon>
        <taxon>Sar</taxon>
        <taxon>Alveolata</taxon>
        <taxon>Dinophyceae</taxon>
        <taxon>Suessiales</taxon>
        <taxon>Suessiaceae</taxon>
        <taxon>Polarella</taxon>
    </lineage>
</organism>
<dbReference type="Proteomes" id="UP000654075">
    <property type="component" value="Unassembled WGS sequence"/>
</dbReference>
<dbReference type="AlphaFoldDB" id="A0A813GNV8"/>
<accession>A0A813GNV8</accession>
<sequence>MNNFWRFGFSVGSDDANEREGSVCSEASARRVVSVTSSGTYASVSPEKFGAASGNLISSTGGPSLAQAELDFADDLDLAGGPAGERQVETFRSLVRRSHLLQSRQLRRAVASRRAAACEAGHASERLVLALADAE</sequence>
<comment type="caution">
    <text evidence="1">The sequence shown here is derived from an EMBL/GenBank/DDBJ whole genome shotgun (WGS) entry which is preliminary data.</text>
</comment>
<dbReference type="EMBL" id="CAJNNV010028365">
    <property type="protein sequence ID" value="CAE8624347.1"/>
    <property type="molecule type" value="Genomic_DNA"/>
</dbReference>
<protein>
    <submittedName>
        <fullName evidence="1">Uncharacterized protein</fullName>
    </submittedName>
</protein>
<gene>
    <name evidence="1" type="ORF">PGLA1383_LOCUS41474</name>
</gene>
<name>A0A813GNV8_POLGL</name>
<feature type="non-terminal residue" evidence="1">
    <location>
        <position position="1"/>
    </location>
</feature>
<reference evidence="1" key="1">
    <citation type="submission" date="2021-02" db="EMBL/GenBank/DDBJ databases">
        <authorList>
            <person name="Dougan E. K."/>
            <person name="Rhodes N."/>
            <person name="Thang M."/>
            <person name="Chan C."/>
        </authorList>
    </citation>
    <scope>NUCLEOTIDE SEQUENCE</scope>
</reference>
<keyword evidence="2" id="KW-1185">Reference proteome</keyword>
<evidence type="ECO:0000313" key="2">
    <source>
        <dbReference type="Proteomes" id="UP000654075"/>
    </source>
</evidence>